<dbReference type="PANTHER" id="PTHR43736:SF1">
    <property type="entry name" value="DIHYDRONEOPTERIN TRIPHOSPHATE DIPHOSPHATASE"/>
    <property type="match status" value="1"/>
</dbReference>
<evidence type="ECO:0000259" key="2">
    <source>
        <dbReference type="PROSITE" id="PS51462"/>
    </source>
</evidence>
<dbReference type="InterPro" id="IPR015797">
    <property type="entry name" value="NUDIX_hydrolase-like_dom_sf"/>
</dbReference>
<organism evidence="3 4">
    <name type="scientific">Paenibacillus shirakamiensis</name>
    <dbReference type="NCBI Taxonomy" id="1265935"/>
    <lineage>
        <taxon>Bacteria</taxon>
        <taxon>Bacillati</taxon>
        <taxon>Bacillota</taxon>
        <taxon>Bacilli</taxon>
        <taxon>Bacillales</taxon>
        <taxon>Paenibacillaceae</taxon>
        <taxon>Paenibacillus</taxon>
    </lineage>
</organism>
<dbReference type="CDD" id="cd02883">
    <property type="entry name" value="NUDIX_Hydrolase"/>
    <property type="match status" value="1"/>
</dbReference>
<dbReference type="PROSITE" id="PS51462">
    <property type="entry name" value="NUDIX"/>
    <property type="match status" value="1"/>
</dbReference>
<evidence type="ECO:0000256" key="1">
    <source>
        <dbReference type="ARBA" id="ARBA00005582"/>
    </source>
</evidence>
<dbReference type="EMBL" id="JAGGLD010000002">
    <property type="protein sequence ID" value="MBP2000832.1"/>
    <property type="molecule type" value="Genomic_DNA"/>
</dbReference>
<keyword evidence="4" id="KW-1185">Reference proteome</keyword>
<accession>A0ABS4JGJ3</accession>
<name>A0ABS4JGJ3_9BACL</name>
<dbReference type="InterPro" id="IPR000086">
    <property type="entry name" value="NUDIX_hydrolase_dom"/>
</dbReference>
<dbReference type="Proteomes" id="UP001519288">
    <property type="component" value="Unassembled WGS sequence"/>
</dbReference>
<dbReference type="PANTHER" id="PTHR43736">
    <property type="entry name" value="ADP-RIBOSE PYROPHOSPHATASE"/>
    <property type="match status" value="1"/>
</dbReference>
<reference evidence="3 4" key="1">
    <citation type="submission" date="2021-03" db="EMBL/GenBank/DDBJ databases">
        <title>Genomic Encyclopedia of Type Strains, Phase IV (KMG-IV): sequencing the most valuable type-strain genomes for metagenomic binning, comparative biology and taxonomic classification.</title>
        <authorList>
            <person name="Goeker M."/>
        </authorList>
    </citation>
    <scope>NUCLEOTIDE SEQUENCE [LARGE SCALE GENOMIC DNA]</scope>
    <source>
        <strain evidence="3 4">DSM 26806</strain>
    </source>
</reference>
<feature type="domain" description="Nudix hydrolase" evidence="2">
    <location>
        <begin position="1"/>
        <end position="136"/>
    </location>
</feature>
<comment type="caution">
    <text evidence="3">The sequence shown here is derived from an EMBL/GenBank/DDBJ whole genome shotgun (WGS) entry which is preliminary data.</text>
</comment>
<dbReference type="Gene3D" id="3.90.79.10">
    <property type="entry name" value="Nucleoside Triphosphate Pyrophosphohydrolase"/>
    <property type="match status" value="1"/>
</dbReference>
<dbReference type="RefSeq" id="WP_209861307.1">
    <property type="nucleotide sequence ID" value="NZ_JAGGLD010000002.1"/>
</dbReference>
<evidence type="ECO:0000313" key="4">
    <source>
        <dbReference type="Proteomes" id="UP001519288"/>
    </source>
</evidence>
<dbReference type="Pfam" id="PF00293">
    <property type="entry name" value="NUDIX"/>
    <property type="match status" value="1"/>
</dbReference>
<protein>
    <submittedName>
        <fullName evidence="3">8-oxo-dGTP pyrophosphatase MutT (NUDIX family)</fullName>
    </submittedName>
</protein>
<proteinExistence type="inferred from homology"/>
<dbReference type="SUPFAM" id="SSF55811">
    <property type="entry name" value="Nudix"/>
    <property type="match status" value="1"/>
</dbReference>
<comment type="similarity">
    <text evidence="1">Belongs to the Nudix hydrolase family.</text>
</comment>
<sequence>MFIINVEAAVCKDDQWLMITRSSKEEHAGGTISLVGGKVDVEGNTLEIIERTVKRELYEEVGIEVKEGIHFVYSSSFVTDEGYNVINMVFLCEYDKGTAYSKAPDEVDAVHWMTSSEIMSHPEAPLWTKESIRRAAHKVLRADVQN</sequence>
<gene>
    <name evidence="3" type="ORF">J2Z69_001863</name>
</gene>
<evidence type="ECO:0000313" key="3">
    <source>
        <dbReference type="EMBL" id="MBP2000832.1"/>
    </source>
</evidence>